<dbReference type="AlphaFoldDB" id="A0AAD4MA37"/>
<evidence type="ECO:0000313" key="2">
    <source>
        <dbReference type="EMBL" id="KAI0306581.1"/>
    </source>
</evidence>
<dbReference type="Gene3D" id="1.20.1410.10">
    <property type="entry name" value="I/LWEQ domain"/>
    <property type="match status" value="1"/>
</dbReference>
<gene>
    <name evidence="2" type="ORF">B0F90DRAFT_1665833</name>
</gene>
<dbReference type="InterPro" id="IPR049317">
    <property type="entry name" value="GCIP-like_N"/>
</dbReference>
<sequence>MSSSSTTTADTCTNSINSIKIKTNTISNLNKTQLSTLRFDFISLLSVLYSNTTKLSIALNPSNPTYSAAITPLKDLIIHSSTLASNASYFLPNVHGRALTAEVHSTAKSILTALQDLVHAHHSLLISLANNDGDSVPEKETYLSKTAIVHELITQAKADQPQGLSTSNLIAVRKRWREHSDIIADAEKMLEIEAFPSDHPDDDGFDDGWGDPELDLGGSDKQSPEQIELAKRILVVVQRTSALFNDICSTLLLPLRSSGQASPPNVLFDDLLDSAPPLVAAVDELATQIYDTPDVPSHLDEGRDGFARALTAVISAVEAIGKGREDSRPSSEMGSKAYFIEQFTRLNVAVQSVQWAILE</sequence>
<feature type="domain" description="Cyclin-D1-binding protein 1-like N-terminal" evidence="1">
    <location>
        <begin position="42"/>
        <end position="186"/>
    </location>
</feature>
<name>A0AAD4MA37_9AGAM</name>
<dbReference type="PANTHER" id="PTHR15492">
    <property type="entry name" value="CYCLIN D1-BINDING PROTEIN 1"/>
    <property type="match status" value="1"/>
</dbReference>
<dbReference type="EMBL" id="WTXG01000003">
    <property type="protein sequence ID" value="KAI0306581.1"/>
    <property type="molecule type" value="Genomic_DNA"/>
</dbReference>
<evidence type="ECO:0000313" key="3">
    <source>
        <dbReference type="Proteomes" id="UP001203297"/>
    </source>
</evidence>
<proteinExistence type="predicted"/>
<accession>A0AAD4MA37</accession>
<comment type="caution">
    <text evidence="2">The sequence shown here is derived from an EMBL/GenBank/DDBJ whole genome shotgun (WGS) entry which is preliminary data.</text>
</comment>
<dbReference type="GO" id="GO:0005634">
    <property type="term" value="C:nucleus"/>
    <property type="evidence" value="ECO:0007669"/>
    <property type="project" value="TreeGrafter"/>
</dbReference>
<dbReference type="Proteomes" id="UP001203297">
    <property type="component" value="Unassembled WGS sequence"/>
</dbReference>
<reference evidence="2" key="1">
    <citation type="journal article" date="2022" name="New Phytol.">
        <title>Evolutionary transition to the ectomycorrhizal habit in the genomes of a hyperdiverse lineage of mushroom-forming fungi.</title>
        <authorList>
            <person name="Looney B."/>
            <person name="Miyauchi S."/>
            <person name="Morin E."/>
            <person name="Drula E."/>
            <person name="Courty P.E."/>
            <person name="Kohler A."/>
            <person name="Kuo A."/>
            <person name="LaButti K."/>
            <person name="Pangilinan J."/>
            <person name="Lipzen A."/>
            <person name="Riley R."/>
            <person name="Andreopoulos W."/>
            <person name="He G."/>
            <person name="Johnson J."/>
            <person name="Nolan M."/>
            <person name="Tritt A."/>
            <person name="Barry K.W."/>
            <person name="Grigoriev I.V."/>
            <person name="Nagy L.G."/>
            <person name="Hibbett D."/>
            <person name="Henrissat B."/>
            <person name="Matheny P.B."/>
            <person name="Labbe J."/>
            <person name="Martin F.M."/>
        </authorList>
    </citation>
    <scope>NUCLEOTIDE SEQUENCE</scope>
    <source>
        <strain evidence="2">BPL690</strain>
    </source>
</reference>
<keyword evidence="3" id="KW-1185">Reference proteome</keyword>
<evidence type="ECO:0000259" key="1">
    <source>
        <dbReference type="Pfam" id="PF13324"/>
    </source>
</evidence>
<organism evidence="2 3">
    <name type="scientific">Multifurca ochricompacta</name>
    <dbReference type="NCBI Taxonomy" id="376703"/>
    <lineage>
        <taxon>Eukaryota</taxon>
        <taxon>Fungi</taxon>
        <taxon>Dikarya</taxon>
        <taxon>Basidiomycota</taxon>
        <taxon>Agaricomycotina</taxon>
        <taxon>Agaricomycetes</taxon>
        <taxon>Russulales</taxon>
        <taxon>Russulaceae</taxon>
        <taxon>Multifurca</taxon>
    </lineage>
</organism>
<protein>
    <recommendedName>
        <fullName evidence="1">Cyclin-D1-binding protein 1-like N-terminal domain-containing protein</fullName>
    </recommendedName>
</protein>
<dbReference type="PANTHER" id="PTHR15492:SF1">
    <property type="entry name" value="CYCLIN-D1-BINDING PROTEIN 1"/>
    <property type="match status" value="1"/>
</dbReference>
<dbReference type="InterPro" id="IPR026907">
    <property type="entry name" value="GCIP-like"/>
</dbReference>
<dbReference type="Pfam" id="PF13324">
    <property type="entry name" value="GCIP_N"/>
    <property type="match status" value="1"/>
</dbReference>